<evidence type="ECO:0000313" key="2">
    <source>
        <dbReference type="EMBL" id="GGF96727.1"/>
    </source>
</evidence>
<keyword evidence="1" id="KW-0732">Signal</keyword>
<dbReference type="RefSeq" id="WP_117002436.1">
    <property type="nucleotide sequence ID" value="NZ_BMJS01000011.1"/>
</dbReference>
<dbReference type="Gene3D" id="3.30.70.2150">
    <property type="match status" value="1"/>
</dbReference>
<reference evidence="2" key="2">
    <citation type="submission" date="2020-09" db="EMBL/GenBank/DDBJ databases">
        <authorList>
            <person name="Sun Q."/>
            <person name="Zhou Y."/>
        </authorList>
    </citation>
    <scope>NUCLEOTIDE SEQUENCE</scope>
    <source>
        <strain evidence="2">CGMCC 1.15758</strain>
    </source>
</reference>
<gene>
    <name evidence="2" type="ORF">GCM10010995_12470</name>
</gene>
<comment type="caution">
    <text evidence="2">The sequence shown here is derived from an EMBL/GenBank/DDBJ whole genome shotgun (WGS) entry which is preliminary data.</text>
</comment>
<accession>A0A8J2Z4K6</accession>
<dbReference type="AlphaFoldDB" id="A0A8J2Z4K6"/>
<organism evidence="2 3">
    <name type="scientific">Cysteiniphilum litorale</name>
    <dbReference type="NCBI Taxonomy" id="2056700"/>
    <lineage>
        <taxon>Bacteria</taxon>
        <taxon>Pseudomonadati</taxon>
        <taxon>Pseudomonadota</taxon>
        <taxon>Gammaproteobacteria</taxon>
        <taxon>Thiotrichales</taxon>
        <taxon>Fastidiosibacteraceae</taxon>
        <taxon>Cysteiniphilum</taxon>
    </lineage>
</organism>
<reference evidence="2" key="1">
    <citation type="journal article" date="2014" name="Int. J. Syst. Evol. Microbiol.">
        <title>Complete genome sequence of Corynebacterium casei LMG S-19264T (=DSM 44701T), isolated from a smear-ripened cheese.</title>
        <authorList>
            <consortium name="US DOE Joint Genome Institute (JGI-PGF)"/>
            <person name="Walter F."/>
            <person name="Albersmeier A."/>
            <person name="Kalinowski J."/>
            <person name="Ruckert C."/>
        </authorList>
    </citation>
    <scope>NUCLEOTIDE SEQUENCE</scope>
    <source>
        <strain evidence="2">CGMCC 1.15758</strain>
    </source>
</reference>
<sequence>MFKIKSIMLYLGILSAGYVEVVNATNQEMTGETFNSLGFYDACNPTQLDYENAKKCIWFDEVLDSRTLITAPAPISIMDQLGIKYDRSDLGSFEYNGAEHTFLYPTYEYKSPKFESGMAYCQALSDLRFAGRSDWRLSTMAHLRALHLSYKDVTKKVSAPYLLENLYYIMGTVSNNAENIKYKTKGLITDFDFEYDHARVKDKDHGVVSCYSNDKYSTSHTPTMTMVSAKRSQLTSEAYESCFNSEYPKHFHIFSDNEGHIPCFRKGEILMPGILWFDFNENFEYALQGASLTIMPNYLDSAVTWYRISPEGRQTIISRNYSYTLDDSDIGNTIAVCSDMHYDSGKYNKCAFIGAGSKYFPYGYWDSEKSSSAVIEDSNIDEIFKYELGTLVANDYYNGRLPLGAAFRVRIASEGYDIEVIDINEKQLTEYWREEWRYPMLIASTVNDSSTFIKIGQLHKDLNSILPIASSYQNVIYSRLPNVSVFIELIIEDQSSEVEYVNHMHQKRFNDLSTYRFNIMNLSSSNNSLSLPNNLPATTTLIAKINCDKDLSELISVYFPTVESGISYRWPATLAKTLNSRSKCVIAGEKKDNGSGEVEVIQSEYRNNVYSRDETTLITIELM</sequence>
<protein>
    <submittedName>
        <fullName evidence="2">Uncharacterized protein</fullName>
    </submittedName>
</protein>
<feature type="chain" id="PRO_5035207409" evidence="1">
    <location>
        <begin position="25"/>
        <end position="623"/>
    </location>
</feature>
<dbReference type="Proteomes" id="UP000636949">
    <property type="component" value="Unassembled WGS sequence"/>
</dbReference>
<feature type="signal peptide" evidence="1">
    <location>
        <begin position="1"/>
        <end position="24"/>
    </location>
</feature>
<keyword evidence="3" id="KW-1185">Reference proteome</keyword>
<dbReference type="EMBL" id="BMJS01000011">
    <property type="protein sequence ID" value="GGF96727.1"/>
    <property type="molecule type" value="Genomic_DNA"/>
</dbReference>
<dbReference type="OrthoDB" id="6268698at2"/>
<name>A0A8J2Z4K6_9GAMM</name>
<proteinExistence type="predicted"/>
<evidence type="ECO:0000256" key="1">
    <source>
        <dbReference type="SAM" id="SignalP"/>
    </source>
</evidence>
<evidence type="ECO:0000313" key="3">
    <source>
        <dbReference type="Proteomes" id="UP000636949"/>
    </source>
</evidence>